<dbReference type="InterPro" id="IPR050416">
    <property type="entry name" value="FAD-linked_Oxidoreductase"/>
</dbReference>
<feature type="domain" description="FAD-binding PCMH-type" evidence="6">
    <location>
        <begin position="39"/>
        <end position="209"/>
    </location>
</feature>
<dbReference type="InterPro" id="IPR006094">
    <property type="entry name" value="Oxid_FAD_bind_N"/>
</dbReference>
<evidence type="ECO:0000313" key="8">
    <source>
        <dbReference type="Proteomes" id="UP001500804"/>
    </source>
</evidence>
<keyword evidence="5" id="KW-0560">Oxidoreductase</keyword>
<dbReference type="Gene3D" id="3.30.43.10">
    <property type="entry name" value="Uridine Diphospho-n-acetylenolpyruvylglucosamine Reductase, domain 2"/>
    <property type="match status" value="1"/>
</dbReference>
<accession>A0ABP9NLM5</accession>
<keyword evidence="4" id="KW-0274">FAD</keyword>
<protein>
    <submittedName>
        <fullName evidence="7">FAD-binding oxidoreductase</fullName>
    </submittedName>
</protein>
<evidence type="ECO:0000256" key="2">
    <source>
        <dbReference type="ARBA" id="ARBA00005466"/>
    </source>
</evidence>
<dbReference type="Gene3D" id="3.40.462.20">
    <property type="match status" value="1"/>
</dbReference>
<reference evidence="8" key="1">
    <citation type="journal article" date="2019" name="Int. J. Syst. Evol. Microbiol.">
        <title>The Global Catalogue of Microorganisms (GCM) 10K type strain sequencing project: providing services to taxonomists for standard genome sequencing and annotation.</title>
        <authorList>
            <consortium name="The Broad Institute Genomics Platform"/>
            <consortium name="The Broad Institute Genome Sequencing Center for Infectious Disease"/>
            <person name="Wu L."/>
            <person name="Ma J."/>
        </authorList>
    </citation>
    <scope>NUCLEOTIDE SEQUENCE [LARGE SCALE GENOMIC DNA]</scope>
    <source>
        <strain evidence="8">JCM 18302</strain>
    </source>
</reference>
<dbReference type="PROSITE" id="PS00862">
    <property type="entry name" value="OX2_COVAL_FAD"/>
    <property type="match status" value="1"/>
</dbReference>
<keyword evidence="3" id="KW-0285">Flavoprotein</keyword>
<dbReference type="Pfam" id="PF01565">
    <property type="entry name" value="FAD_binding_4"/>
    <property type="match status" value="1"/>
</dbReference>
<dbReference type="PANTHER" id="PTHR42973:SF39">
    <property type="entry name" value="FAD-BINDING PCMH-TYPE DOMAIN-CONTAINING PROTEIN"/>
    <property type="match status" value="1"/>
</dbReference>
<dbReference type="InterPro" id="IPR036318">
    <property type="entry name" value="FAD-bd_PCMH-like_sf"/>
</dbReference>
<dbReference type="PANTHER" id="PTHR42973">
    <property type="entry name" value="BINDING OXIDOREDUCTASE, PUTATIVE (AFU_ORTHOLOGUE AFUA_1G17690)-RELATED"/>
    <property type="match status" value="1"/>
</dbReference>
<comment type="cofactor">
    <cofactor evidence="1">
        <name>FAD</name>
        <dbReference type="ChEBI" id="CHEBI:57692"/>
    </cofactor>
</comment>
<dbReference type="Pfam" id="PF08031">
    <property type="entry name" value="BBE"/>
    <property type="match status" value="1"/>
</dbReference>
<dbReference type="Gene3D" id="3.30.465.10">
    <property type="match status" value="1"/>
</dbReference>
<evidence type="ECO:0000256" key="5">
    <source>
        <dbReference type="ARBA" id="ARBA00023002"/>
    </source>
</evidence>
<dbReference type="PROSITE" id="PS51387">
    <property type="entry name" value="FAD_PCMH"/>
    <property type="match status" value="1"/>
</dbReference>
<dbReference type="InterPro" id="IPR016167">
    <property type="entry name" value="FAD-bd_PCMH_sub1"/>
</dbReference>
<dbReference type="InterPro" id="IPR006093">
    <property type="entry name" value="Oxy_OxRdtase_FAD_BS"/>
</dbReference>
<proteinExistence type="inferred from homology"/>
<evidence type="ECO:0000313" key="7">
    <source>
        <dbReference type="EMBL" id="GAA5126206.1"/>
    </source>
</evidence>
<comment type="similarity">
    <text evidence="2">Belongs to the oxygen-dependent FAD-linked oxidoreductase family.</text>
</comment>
<dbReference type="EMBL" id="BAABJO010000015">
    <property type="protein sequence ID" value="GAA5126206.1"/>
    <property type="molecule type" value="Genomic_DNA"/>
</dbReference>
<sequence length="462" mass="48712">MTNTVGSAVDALRAAMAGQVLQPGDPDYNRAALIWNGAIDRSPAVVARCASPADVAAALQWGQESGIEIAVRGGGHNVSGAAVIDGGLTIDLGLLTTVVVDPLARRARCGGGATLAQLDAACQEHGLAVPAGTISHTGVAGLTLGGGFGWLSPMAGLTIDNLISVEVVLVDGRVVRASTHEHPDLFWALRGGGGNFGVVTEFEFQLHPVGPLVHLGMFFFELDRAEEAIRLGRKFFGDAPRNAGGAVVGLNAPPAPFVPEEAHFAPGVALVVAGFGAADEHARMIAPLREAEPLFELVTPMPYVAMQQMLDEGSPWGVHAYTKGLYLDELADDAVDVVAARLRAKSSPMSQLLLFPMGGAFGDVPDEATAFGGRRSAKFAVVIDAIVPEPGMFDAERQWARSTWEAVRPFAADAGTYVNMMSEFDEDRVRVSYGAKYERLSLIKTVYDPRNVLHANANIKPA</sequence>
<dbReference type="SUPFAM" id="SSF56176">
    <property type="entry name" value="FAD-binding/transporter-associated domain-like"/>
    <property type="match status" value="1"/>
</dbReference>
<dbReference type="RefSeq" id="WP_345606900.1">
    <property type="nucleotide sequence ID" value="NZ_BAABJO010000015.1"/>
</dbReference>
<evidence type="ECO:0000256" key="3">
    <source>
        <dbReference type="ARBA" id="ARBA00022630"/>
    </source>
</evidence>
<organism evidence="7 8">
    <name type="scientific">Pseudonocardia adelaidensis</name>
    <dbReference type="NCBI Taxonomy" id="648754"/>
    <lineage>
        <taxon>Bacteria</taxon>
        <taxon>Bacillati</taxon>
        <taxon>Actinomycetota</taxon>
        <taxon>Actinomycetes</taxon>
        <taxon>Pseudonocardiales</taxon>
        <taxon>Pseudonocardiaceae</taxon>
        <taxon>Pseudonocardia</taxon>
    </lineage>
</organism>
<name>A0ABP9NLM5_9PSEU</name>
<dbReference type="InterPro" id="IPR016169">
    <property type="entry name" value="FAD-bd_PCMH_sub2"/>
</dbReference>
<dbReference type="InterPro" id="IPR016166">
    <property type="entry name" value="FAD-bd_PCMH"/>
</dbReference>
<gene>
    <name evidence="7" type="ORF">GCM10023320_41720</name>
</gene>
<evidence type="ECO:0000259" key="6">
    <source>
        <dbReference type="PROSITE" id="PS51387"/>
    </source>
</evidence>
<dbReference type="Proteomes" id="UP001500804">
    <property type="component" value="Unassembled WGS sequence"/>
</dbReference>
<dbReference type="InterPro" id="IPR012951">
    <property type="entry name" value="BBE"/>
</dbReference>
<evidence type="ECO:0000256" key="4">
    <source>
        <dbReference type="ARBA" id="ARBA00022827"/>
    </source>
</evidence>
<comment type="caution">
    <text evidence="7">The sequence shown here is derived from an EMBL/GenBank/DDBJ whole genome shotgun (WGS) entry which is preliminary data.</text>
</comment>
<evidence type="ECO:0000256" key="1">
    <source>
        <dbReference type="ARBA" id="ARBA00001974"/>
    </source>
</evidence>
<keyword evidence="8" id="KW-1185">Reference proteome</keyword>